<proteinExistence type="inferred from homology"/>
<dbReference type="KEGG" id="fbl:Fbal_1449"/>
<comment type="similarity">
    <text evidence="5">Belongs to the FNT transporter (TC 1.A.16) family.</text>
</comment>
<dbReference type="PANTHER" id="PTHR30520:SF6">
    <property type="entry name" value="FORMATE_NITRATE FAMILY TRANSPORTER (EUROFUNG)"/>
    <property type="match status" value="1"/>
</dbReference>
<keyword evidence="3 6" id="KW-1133">Transmembrane helix</keyword>
<evidence type="ECO:0000256" key="4">
    <source>
        <dbReference type="ARBA" id="ARBA00023136"/>
    </source>
</evidence>
<comment type="subcellular location">
    <subcellularLocation>
        <location evidence="1">Membrane</location>
        <topology evidence="1">Multi-pass membrane protein</topology>
    </subcellularLocation>
</comment>
<feature type="transmembrane region" description="Helical" evidence="6">
    <location>
        <begin position="222"/>
        <end position="244"/>
    </location>
</feature>
<sequence length="261" mass="27892">MLSGRRTSHAHPLLLAMLTMLTAGLCASLYVASGGELEHQGIGMQWLALAFATLLSGSMVLGGEIATSTVSLGTQTLMWQRVQIVVGNLLGIALALIGVHLLSGALWQEGQWGEEALHVAKEKLSYGFWELVALGALSNLGLCLAIWLSRIADQPSLKLMTLVAPIWLFLNTGIEHVMVNLLLVPFGLVVLQGAPEPFWQMASCDPSVFASLTVTNLVCNNLMPVLLGNLVGGGGVVGLINLWLDRGSDDALWLESLDEDR</sequence>
<dbReference type="PANTHER" id="PTHR30520">
    <property type="entry name" value="FORMATE TRANSPORTER-RELATED"/>
    <property type="match status" value="1"/>
</dbReference>
<keyword evidence="8" id="KW-1185">Reference proteome</keyword>
<feature type="transmembrane region" description="Helical" evidence="6">
    <location>
        <begin position="84"/>
        <end position="107"/>
    </location>
</feature>
<keyword evidence="4 6" id="KW-0472">Membrane</keyword>
<feature type="transmembrane region" description="Helical" evidence="6">
    <location>
        <begin position="127"/>
        <end position="148"/>
    </location>
</feature>
<evidence type="ECO:0000256" key="3">
    <source>
        <dbReference type="ARBA" id="ARBA00022989"/>
    </source>
</evidence>
<evidence type="ECO:0000256" key="5">
    <source>
        <dbReference type="ARBA" id="ARBA00049660"/>
    </source>
</evidence>
<dbReference type="Pfam" id="PF01226">
    <property type="entry name" value="Form_Nir_trans"/>
    <property type="match status" value="1"/>
</dbReference>
<accession>E1SNG9</accession>
<gene>
    <name evidence="7" type="ordered locus">Fbal_1449</name>
</gene>
<keyword evidence="2 6" id="KW-0812">Transmembrane</keyword>
<dbReference type="InterPro" id="IPR023271">
    <property type="entry name" value="Aquaporin-like"/>
</dbReference>
<feature type="transmembrane region" description="Helical" evidence="6">
    <location>
        <begin position="12"/>
        <end position="32"/>
    </location>
</feature>
<evidence type="ECO:0000256" key="1">
    <source>
        <dbReference type="ARBA" id="ARBA00004141"/>
    </source>
</evidence>
<dbReference type="eggNOG" id="COG2116">
    <property type="taxonomic scope" value="Bacteria"/>
</dbReference>
<feature type="transmembrane region" description="Helical" evidence="6">
    <location>
        <begin position="168"/>
        <end position="191"/>
    </location>
</feature>
<dbReference type="GO" id="GO:0015499">
    <property type="term" value="F:formate transmembrane transporter activity"/>
    <property type="evidence" value="ECO:0007669"/>
    <property type="project" value="TreeGrafter"/>
</dbReference>
<dbReference type="Proteomes" id="UP000006683">
    <property type="component" value="Chromosome"/>
</dbReference>
<dbReference type="HOGENOM" id="CLU_1064560_0_0_6"/>
<dbReference type="OrthoDB" id="9786493at2"/>
<name>E1SNG9_FERBD</name>
<evidence type="ECO:0000256" key="2">
    <source>
        <dbReference type="ARBA" id="ARBA00022692"/>
    </source>
</evidence>
<dbReference type="Gene3D" id="1.20.1080.10">
    <property type="entry name" value="Glycerol uptake facilitator protein"/>
    <property type="match status" value="1"/>
</dbReference>
<evidence type="ECO:0000256" key="6">
    <source>
        <dbReference type="SAM" id="Phobius"/>
    </source>
</evidence>
<dbReference type="InterPro" id="IPR000292">
    <property type="entry name" value="For/NO2_transpt"/>
</dbReference>
<organism evidence="7 8">
    <name type="scientific">Ferrimonas balearica (strain DSM 9799 / CCM 4581 / KCTC 23876 / PAT)</name>
    <dbReference type="NCBI Taxonomy" id="550540"/>
    <lineage>
        <taxon>Bacteria</taxon>
        <taxon>Pseudomonadati</taxon>
        <taxon>Pseudomonadota</taxon>
        <taxon>Gammaproteobacteria</taxon>
        <taxon>Alteromonadales</taxon>
        <taxon>Ferrimonadaceae</taxon>
        <taxon>Ferrimonas</taxon>
    </lineage>
</organism>
<reference evidence="7 8" key="1">
    <citation type="journal article" date="2010" name="Stand. Genomic Sci.">
        <title>Complete genome sequence of Ferrimonas balearica type strain (PAT).</title>
        <authorList>
            <person name="Nolan M."/>
            <person name="Sikorski J."/>
            <person name="Davenport K."/>
            <person name="Lucas S."/>
            <person name="Glavina Del Rio T."/>
            <person name="Tice H."/>
            <person name="Cheng J."/>
            <person name="Goodwin L."/>
            <person name="Pitluck S."/>
            <person name="Liolios K."/>
            <person name="Ivanova N."/>
            <person name="Mavromatis K."/>
            <person name="Ovchinnikova G."/>
            <person name="Pati A."/>
            <person name="Chen A."/>
            <person name="Palaniappan K."/>
            <person name="Land M."/>
            <person name="Hauser L."/>
            <person name="Chang Y."/>
            <person name="Jeffries C."/>
            <person name="Tapia R."/>
            <person name="Brettin T."/>
            <person name="Detter J."/>
            <person name="Han C."/>
            <person name="Yasawong M."/>
            <person name="Rohde M."/>
            <person name="Tindall B."/>
            <person name="Goker M."/>
            <person name="Woyke T."/>
            <person name="Bristow J."/>
            <person name="Eisen J."/>
            <person name="Markowitz V."/>
            <person name="Hugenholtz P."/>
            <person name="Kyrpides N."/>
            <person name="Klenk H."/>
            <person name="Lapidus A."/>
        </authorList>
    </citation>
    <scope>NUCLEOTIDE SEQUENCE [LARGE SCALE GENOMIC DNA]</scope>
    <source>
        <strain evidence="8">DSM 9799 / CCM 4581 / KCTC 23876 / PAT</strain>
    </source>
</reference>
<dbReference type="STRING" id="550540.Fbal_1449"/>
<dbReference type="EMBL" id="CP002209">
    <property type="protein sequence ID" value="ADN75653.1"/>
    <property type="molecule type" value="Genomic_DNA"/>
</dbReference>
<dbReference type="GO" id="GO:0005886">
    <property type="term" value="C:plasma membrane"/>
    <property type="evidence" value="ECO:0007669"/>
    <property type="project" value="TreeGrafter"/>
</dbReference>
<evidence type="ECO:0000313" key="8">
    <source>
        <dbReference type="Proteomes" id="UP000006683"/>
    </source>
</evidence>
<protein>
    <submittedName>
        <fullName evidence="7">Formate/nitrite transporter</fullName>
    </submittedName>
</protein>
<dbReference type="AlphaFoldDB" id="E1SNG9"/>
<feature type="transmembrane region" description="Helical" evidence="6">
    <location>
        <begin position="44"/>
        <end position="63"/>
    </location>
</feature>
<evidence type="ECO:0000313" key="7">
    <source>
        <dbReference type="EMBL" id="ADN75653.1"/>
    </source>
</evidence>